<dbReference type="InterPro" id="IPR005225">
    <property type="entry name" value="Small_GTP-bd"/>
</dbReference>
<dbReference type="InterPro" id="IPR014721">
    <property type="entry name" value="Ribsml_uS5_D2-typ_fold_subgr"/>
</dbReference>
<dbReference type="NCBIfam" id="TIGR00231">
    <property type="entry name" value="small_GTP"/>
    <property type="match status" value="1"/>
</dbReference>
<dbReference type="InterPro" id="IPR035647">
    <property type="entry name" value="EFG_III/V"/>
</dbReference>
<dbReference type="Gene3D" id="2.40.30.10">
    <property type="entry name" value="Translation factors"/>
    <property type="match status" value="1"/>
</dbReference>
<dbReference type="GO" id="GO:0005737">
    <property type="term" value="C:cytoplasm"/>
    <property type="evidence" value="ECO:0007669"/>
    <property type="project" value="UniProtKB-SubCell"/>
</dbReference>
<dbReference type="InterPro" id="IPR009000">
    <property type="entry name" value="Transl_B-barrel_sf"/>
</dbReference>
<dbReference type="SMART" id="SM00838">
    <property type="entry name" value="EFG_C"/>
    <property type="match status" value="1"/>
</dbReference>
<dbReference type="Pfam" id="PF00009">
    <property type="entry name" value="GTP_EFTU"/>
    <property type="match status" value="1"/>
</dbReference>
<proteinExistence type="inferred from homology"/>
<evidence type="ECO:0000256" key="7">
    <source>
        <dbReference type="HAMAP-Rule" id="MF_00054"/>
    </source>
</evidence>
<sequence>MAKREFPLEKTRNIGIMAHIDAGKTTTTERILFYTGKIHKIGETHDGGAQMDWMEQEQERGITITSAATTAQWKDHRVNIIDTPGHVDFTVEVERSLRVLDGSVALLDAQSGVEPQTETVWRQADTYKVPRIVFVNKMDKMGADFLYSVNTIHERLQANAQPIQLPIGSEDDFEGIIDLVEMNAEIYTSDDGREYEEREIPEEYRELAEKWHTNLIESIADVNEDIMEKYLEGEEISKEELKTAIRTATTNVDFFPVMCGSAFKNKGVQLMLDAVIDYLPAPTDVPPIQGHAFDNPEEVIEVRANDDAPFSALAFKVMTDPFVGRLTFFRVYSGTVQSGSYIQNATKDKRERLGRILMMHANSRSEVDEVFSGDIAAAVGLKDTTTGDTLCDVDNKLILESMEFPEPVIEVAIEPDTKADQDKMSIALGKLAEEDPTFRASTDHETGQTIIAGMGELHLDIIVDRLKREFNVSATVGAPQVSYRETFTQQTQVQGKFVRQSGGKGQYGDVWIEFTPNEEGAGFEFENAIVGGVVPREYIPAVEAGLKDAMENGVLAGFPLIDVKAKLYDGSYHDVDSSETAFKVAASLALRNAIKSAKPAILEPMMRVDIQVPEEYLGDVMGHVSARRGRIEGQTPRGNALMINSQVPLSEMFGYATTLRSATQGRGTFTMTFDHYEAVPKSIQEDIIKQYGKGSED</sequence>
<dbReference type="AlphaFoldDB" id="A0AA47G9I4"/>
<evidence type="ECO:0000256" key="2">
    <source>
        <dbReference type="ARBA" id="ARBA00017872"/>
    </source>
</evidence>
<dbReference type="NCBIfam" id="NF009381">
    <property type="entry name" value="PRK12740.1-5"/>
    <property type="match status" value="1"/>
</dbReference>
<keyword evidence="4 7" id="KW-0251">Elongation factor</keyword>
<dbReference type="FunFam" id="3.30.70.240:FF:000001">
    <property type="entry name" value="Elongation factor G"/>
    <property type="match status" value="1"/>
</dbReference>
<dbReference type="SUPFAM" id="SSF54980">
    <property type="entry name" value="EF-G C-terminal domain-like"/>
    <property type="match status" value="2"/>
</dbReference>
<dbReference type="InterPro" id="IPR020568">
    <property type="entry name" value="Ribosomal_Su5_D2-typ_SF"/>
</dbReference>
<feature type="binding site" evidence="7">
    <location>
        <begin position="18"/>
        <end position="25"/>
    </location>
    <ligand>
        <name>GTP</name>
        <dbReference type="ChEBI" id="CHEBI:37565"/>
    </ligand>
</feature>
<feature type="domain" description="Tr-type G" evidence="8">
    <location>
        <begin position="9"/>
        <end position="283"/>
    </location>
</feature>
<comment type="similarity">
    <text evidence="1 7">Belongs to the TRAFAC class translation factor GTPase superfamily. Classic translation factor GTPase family. EF-G/EF-2 subfamily.</text>
</comment>
<dbReference type="EMBL" id="CP114063">
    <property type="protein sequence ID" value="WAT24825.1"/>
    <property type="molecule type" value="Genomic_DNA"/>
</dbReference>
<dbReference type="GO" id="GO:0003924">
    <property type="term" value="F:GTPase activity"/>
    <property type="evidence" value="ECO:0007669"/>
    <property type="project" value="InterPro"/>
</dbReference>
<reference evidence="9" key="1">
    <citation type="submission" date="2022-12" db="EMBL/GenBank/DDBJ databases">
        <title>Whole genome sequence analysis of a duck derived balloon bacteium Aerococcus urinaeequi henan2020.</title>
        <authorList>
            <person name="Zhang H."/>
            <person name="Qiao H.X."/>
            <person name="Bian C.Z."/>
            <person name="Shu J.C."/>
        </authorList>
    </citation>
    <scope>NUCLEOTIDE SEQUENCE</scope>
    <source>
        <strain evidence="9">2020-HN-1</strain>
    </source>
</reference>
<dbReference type="FunFam" id="3.30.70.870:FF:000001">
    <property type="entry name" value="Elongation factor G"/>
    <property type="match status" value="1"/>
</dbReference>
<dbReference type="PANTHER" id="PTHR43261:SF1">
    <property type="entry name" value="RIBOSOME-RELEASING FACTOR 2, MITOCHONDRIAL"/>
    <property type="match status" value="1"/>
</dbReference>
<dbReference type="GO" id="GO:0005525">
    <property type="term" value="F:GTP binding"/>
    <property type="evidence" value="ECO:0007669"/>
    <property type="project" value="UniProtKB-UniRule"/>
</dbReference>
<dbReference type="Gene3D" id="3.30.70.240">
    <property type="match status" value="1"/>
</dbReference>
<feature type="binding site" evidence="7">
    <location>
        <begin position="82"/>
        <end position="86"/>
    </location>
    <ligand>
        <name>GTP</name>
        <dbReference type="ChEBI" id="CHEBI:37565"/>
    </ligand>
</feature>
<dbReference type="Gene3D" id="3.40.50.300">
    <property type="entry name" value="P-loop containing nucleotide triphosphate hydrolases"/>
    <property type="match status" value="1"/>
</dbReference>
<dbReference type="SUPFAM" id="SSF50447">
    <property type="entry name" value="Translation proteins"/>
    <property type="match status" value="1"/>
</dbReference>
<dbReference type="Gene3D" id="3.30.230.10">
    <property type="match status" value="1"/>
</dbReference>
<dbReference type="InterPro" id="IPR031157">
    <property type="entry name" value="G_TR_CS"/>
</dbReference>
<dbReference type="FunFam" id="3.30.230.10:FF:000003">
    <property type="entry name" value="Elongation factor G"/>
    <property type="match status" value="1"/>
</dbReference>
<dbReference type="NCBIfam" id="NF009379">
    <property type="entry name" value="PRK12740.1-3"/>
    <property type="match status" value="1"/>
</dbReference>
<dbReference type="InterPro" id="IPR027417">
    <property type="entry name" value="P-loop_NTPase"/>
</dbReference>
<dbReference type="NCBIfam" id="TIGR00484">
    <property type="entry name" value="EF-G"/>
    <property type="match status" value="1"/>
</dbReference>
<dbReference type="PRINTS" id="PR00315">
    <property type="entry name" value="ELONGATNFCT"/>
</dbReference>
<evidence type="ECO:0000256" key="1">
    <source>
        <dbReference type="ARBA" id="ARBA00005870"/>
    </source>
</evidence>
<dbReference type="InterPro" id="IPR009022">
    <property type="entry name" value="EFG_III"/>
</dbReference>
<dbReference type="Proteomes" id="UP001164714">
    <property type="component" value="Chromosome"/>
</dbReference>
<dbReference type="CDD" id="cd01886">
    <property type="entry name" value="EF-G"/>
    <property type="match status" value="1"/>
</dbReference>
<dbReference type="SMART" id="SM00889">
    <property type="entry name" value="EFG_IV"/>
    <property type="match status" value="1"/>
</dbReference>
<dbReference type="SUPFAM" id="SSF54211">
    <property type="entry name" value="Ribosomal protein S5 domain 2-like"/>
    <property type="match status" value="1"/>
</dbReference>
<protein>
    <recommendedName>
        <fullName evidence="2 7">Elongation factor G</fullName>
        <shortName evidence="7">EF-G</shortName>
    </recommendedName>
</protein>
<evidence type="ECO:0000256" key="6">
    <source>
        <dbReference type="ARBA" id="ARBA00023134"/>
    </source>
</evidence>
<evidence type="ECO:0000313" key="9">
    <source>
        <dbReference type="EMBL" id="WAT24825.1"/>
    </source>
</evidence>
<dbReference type="InterPro" id="IPR035649">
    <property type="entry name" value="EFG_V"/>
</dbReference>
<evidence type="ECO:0000256" key="4">
    <source>
        <dbReference type="ARBA" id="ARBA00022768"/>
    </source>
</evidence>
<dbReference type="CDD" id="cd03713">
    <property type="entry name" value="EFG_mtEFG_C"/>
    <property type="match status" value="1"/>
</dbReference>
<comment type="function">
    <text evidence="7">Catalyzes the GTP-dependent ribosomal translocation step during translation elongation. During this step, the ribosome changes from the pre-translocational (PRE) to the post-translocational (POST) state as the newly formed A-site-bound peptidyl-tRNA and P-site-bound deacylated tRNA move to the P and E sites, respectively. Catalyzes the coordinated movement of the two tRNA molecules, the mRNA and conformational changes in the ribosome.</text>
</comment>
<gene>
    <name evidence="7 9" type="primary">fusA</name>
    <name evidence="9" type="ORF">OZ415_01595</name>
</gene>
<evidence type="ECO:0000256" key="5">
    <source>
        <dbReference type="ARBA" id="ARBA00022917"/>
    </source>
</evidence>
<dbReference type="SUPFAM" id="SSF52540">
    <property type="entry name" value="P-loop containing nucleoside triphosphate hydrolases"/>
    <property type="match status" value="1"/>
</dbReference>
<dbReference type="RefSeq" id="WP_269105178.1">
    <property type="nucleotide sequence ID" value="NZ_CP114063.1"/>
</dbReference>
<dbReference type="InterPro" id="IPR047872">
    <property type="entry name" value="EFG_IV"/>
</dbReference>
<dbReference type="Pfam" id="PF03764">
    <property type="entry name" value="EFG_IV"/>
    <property type="match status" value="1"/>
</dbReference>
<evidence type="ECO:0000313" key="10">
    <source>
        <dbReference type="Proteomes" id="UP001164714"/>
    </source>
</evidence>
<dbReference type="CDD" id="cd16262">
    <property type="entry name" value="EFG_III"/>
    <property type="match status" value="1"/>
</dbReference>
<evidence type="ECO:0000259" key="8">
    <source>
        <dbReference type="PROSITE" id="PS51722"/>
    </source>
</evidence>
<dbReference type="GO" id="GO:0003746">
    <property type="term" value="F:translation elongation factor activity"/>
    <property type="evidence" value="ECO:0007669"/>
    <property type="project" value="UniProtKB-UniRule"/>
</dbReference>
<organism evidence="9 10">
    <name type="scientific">Aerococcus urinaeequi</name>
    <dbReference type="NCBI Taxonomy" id="51665"/>
    <lineage>
        <taxon>Bacteria</taxon>
        <taxon>Bacillati</taxon>
        <taxon>Bacillota</taxon>
        <taxon>Bacilli</taxon>
        <taxon>Lactobacillales</taxon>
        <taxon>Aerococcaceae</taxon>
        <taxon>Aerococcus</taxon>
    </lineage>
</organism>
<dbReference type="PANTHER" id="PTHR43261">
    <property type="entry name" value="TRANSLATION ELONGATION FACTOR G-RELATED"/>
    <property type="match status" value="1"/>
</dbReference>
<dbReference type="InterPro" id="IPR000640">
    <property type="entry name" value="EFG_V-like"/>
</dbReference>
<dbReference type="InterPro" id="IPR000795">
    <property type="entry name" value="T_Tr_GTP-bd_dom"/>
</dbReference>
<dbReference type="FunFam" id="2.40.30.10:FF:000006">
    <property type="entry name" value="Elongation factor G"/>
    <property type="match status" value="1"/>
</dbReference>
<dbReference type="Pfam" id="PF14492">
    <property type="entry name" value="EFG_III"/>
    <property type="match status" value="1"/>
</dbReference>
<dbReference type="InterPro" id="IPR005517">
    <property type="entry name" value="Transl_elong_EFG/EF2_IV"/>
</dbReference>
<dbReference type="GO" id="GO:0032790">
    <property type="term" value="P:ribosome disassembly"/>
    <property type="evidence" value="ECO:0007669"/>
    <property type="project" value="TreeGrafter"/>
</dbReference>
<dbReference type="Pfam" id="PF00679">
    <property type="entry name" value="EFG_C"/>
    <property type="match status" value="1"/>
</dbReference>
<dbReference type="Pfam" id="PF22042">
    <property type="entry name" value="EF-G_D2"/>
    <property type="match status" value="1"/>
</dbReference>
<dbReference type="Gene3D" id="3.30.70.870">
    <property type="entry name" value="Elongation Factor G (Translational Gtpase), domain 3"/>
    <property type="match status" value="1"/>
</dbReference>
<keyword evidence="5 7" id="KW-0648">Protein biosynthesis</keyword>
<keyword evidence="3 7" id="KW-0547">Nucleotide-binding</keyword>
<dbReference type="InterPro" id="IPR004540">
    <property type="entry name" value="Transl_elong_EFG/EF2"/>
</dbReference>
<keyword evidence="7" id="KW-0963">Cytoplasm</keyword>
<dbReference type="PROSITE" id="PS51722">
    <property type="entry name" value="G_TR_2"/>
    <property type="match status" value="1"/>
</dbReference>
<evidence type="ECO:0000256" key="3">
    <source>
        <dbReference type="ARBA" id="ARBA00022741"/>
    </source>
</evidence>
<comment type="subcellular location">
    <subcellularLocation>
        <location evidence="7">Cytoplasm</location>
    </subcellularLocation>
</comment>
<dbReference type="CDD" id="cd04088">
    <property type="entry name" value="EFG_mtEFG_II"/>
    <property type="match status" value="1"/>
</dbReference>
<name>A0AA47G9I4_9LACT</name>
<dbReference type="HAMAP" id="MF_00054_B">
    <property type="entry name" value="EF_G_EF_2_B"/>
    <property type="match status" value="1"/>
</dbReference>
<dbReference type="FunFam" id="3.40.50.300:FF:000029">
    <property type="entry name" value="Elongation factor G"/>
    <property type="match status" value="1"/>
</dbReference>
<feature type="binding site" evidence="7">
    <location>
        <begin position="136"/>
        <end position="139"/>
    </location>
    <ligand>
        <name>GTP</name>
        <dbReference type="ChEBI" id="CHEBI:37565"/>
    </ligand>
</feature>
<accession>A0AA47G9I4</accession>
<keyword evidence="6 7" id="KW-0342">GTP-binding</keyword>
<dbReference type="PROSITE" id="PS00301">
    <property type="entry name" value="G_TR_1"/>
    <property type="match status" value="1"/>
</dbReference>
<dbReference type="CDD" id="cd01434">
    <property type="entry name" value="EFG_mtEFG1_IV"/>
    <property type="match status" value="1"/>
</dbReference>
<dbReference type="InterPro" id="IPR053905">
    <property type="entry name" value="EF-G-like_DII"/>
</dbReference>
<dbReference type="InterPro" id="IPR041095">
    <property type="entry name" value="EFG_II"/>
</dbReference>